<dbReference type="EMBL" id="SNYO01000002">
    <property type="protein sequence ID" value="TDQ62921.1"/>
    <property type="molecule type" value="Genomic_DNA"/>
</dbReference>
<name>A0A4R6VLX9_9PSEU</name>
<keyword evidence="2" id="KW-1185">Reference proteome</keyword>
<comment type="caution">
    <text evidence="1">The sequence shown here is derived from an EMBL/GenBank/DDBJ whole genome shotgun (WGS) entry which is preliminary data.</text>
</comment>
<gene>
    <name evidence="1" type="ORF">EV188_102578</name>
</gene>
<evidence type="ECO:0008006" key="3">
    <source>
        <dbReference type="Google" id="ProtNLM"/>
    </source>
</evidence>
<evidence type="ECO:0000313" key="2">
    <source>
        <dbReference type="Proteomes" id="UP000295705"/>
    </source>
</evidence>
<protein>
    <recommendedName>
        <fullName evidence="3">Transcriptional regulator, AbiEi antitoxin, Type IV TA system</fullName>
    </recommendedName>
</protein>
<organism evidence="1 2">
    <name type="scientific">Actinomycetospora succinea</name>
    <dbReference type="NCBI Taxonomy" id="663603"/>
    <lineage>
        <taxon>Bacteria</taxon>
        <taxon>Bacillati</taxon>
        <taxon>Actinomycetota</taxon>
        <taxon>Actinomycetes</taxon>
        <taxon>Pseudonocardiales</taxon>
        <taxon>Pseudonocardiaceae</taxon>
        <taxon>Actinomycetospora</taxon>
    </lineage>
</organism>
<sequence>MEDPEDWVRLVRAQDGLVTRRQAHEHGVTDHQIAAHIAGGRWNLRKPGVLATFTGPLTPAARRRAALLFVPGPAALSHASAAAVLGLRREDETGPVHVAVPYGSSARGCDGVVIHRSRAFGHIVVDDDPPLVSKAHTIVDLAVEASSARQAMRTFTALAAGHRVAAEDLEKAIELRRPRRYRRPLRDAVALLRDGVGSILETDWALDVERAHGLPAPTRQFPVIVEGRWRFEDLLYALPLGVLVVRLDGWRAHADSRTARIDRARDNAAELAHRARMVFGWEEVHHEPCTTTALVAVRMRELGWDGEVQRCTRCS</sequence>
<dbReference type="Proteomes" id="UP000295705">
    <property type="component" value="Unassembled WGS sequence"/>
</dbReference>
<accession>A0A4R6VLX9</accession>
<reference evidence="1 2" key="1">
    <citation type="submission" date="2019-03" db="EMBL/GenBank/DDBJ databases">
        <title>Genomic Encyclopedia of Type Strains, Phase IV (KMG-IV): sequencing the most valuable type-strain genomes for metagenomic binning, comparative biology and taxonomic classification.</title>
        <authorList>
            <person name="Goeker M."/>
        </authorList>
    </citation>
    <scope>NUCLEOTIDE SEQUENCE [LARGE SCALE GENOMIC DNA]</scope>
    <source>
        <strain evidence="1 2">DSM 45775</strain>
    </source>
</reference>
<dbReference type="OrthoDB" id="5146042at2"/>
<proteinExistence type="predicted"/>
<evidence type="ECO:0000313" key="1">
    <source>
        <dbReference type="EMBL" id="TDQ62921.1"/>
    </source>
</evidence>
<dbReference type="AlphaFoldDB" id="A0A4R6VLX9"/>